<dbReference type="InterPro" id="IPR020023">
    <property type="entry name" value="PseG"/>
</dbReference>
<dbReference type="NCBIfam" id="TIGR03590">
    <property type="entry name" value="PseG"/>
    <property type="match status" value="1"/>
</dbReference>
<sequence>MKRIFFRADGNAQIGLGHVMRCLALANMLKNEFSMRFAITEPTSNVTNLIQQAGLTVVDFYEETSNATFLASIDADETVVLDGYSFDSAFQQSVRARANKLVYIDDLITGHQVADVIINHAGGLTADEYDAESYTQFCLGPQYALLRPQFLNPDGFGEPPANGPIFVSLGGADPKNTSLDVLKAISLVDSSLQVRIVLGPFHPNRDSIEAFQAELPNLTILQNLSADQMVDELRQCSLAITACSTIAYEVCAVNRPLIAVVTAENQDRLARFLSEEKLALSVNFPTLLTRLTPVLGLDQMLKLSIQSFQFSTEPTSESLANQKRFFDGRSPERFRALFHGLSVE</sequence>
<name>A0A6L9L7G1_9BACT</name>
<comment type="caution">
    <text evidence="3">The sequence shown here is derived from an EMBL/GenBank/DDBJ whole genome shotgun (WGS) entry which is preliminary data.</text>
</comment>
<accession>A0A6L9L7G1</accession>
<evidence type="ECO:0000313" key="4">
    <source>
        <dbReference type="Proteomes" id="UP000474175"/>
    </source>
</evidence>
<dbReference type="RefSeq" id="WP_163943966.1">
    <property type="nucleotide sequence ID" value="NZ_JAAFZH010000002.1"/>
</dbReference>
<dbReference type="Gene3D" id="3.40.50.11190">
    <property type="match status" value="1"/>
</dbReference>
<proteinExistence type="predicted"/>
<dbReference type="EC" id="3.6.1.57" evidence="3"/>
<dbReference type="SUPFAM" id="SSF53756">
    <property type="entry name" value="UDP-Glycosyltransferase/glycogen phosphorylase"/>
    <property type="match status" value="1"/>
</dbReference>
<evidence type="ECO:0000256" key="2">
    <source>
        <dbReference type="PIRSR" id="PIRSR620023-2"/>
    </source>
</evidence>
<feature type="active site" description="Proton acceptor" evidence="1">
    <location>
        <position position="18"/>
    </location>
</feature>
<dbReference type="Gene3D" id="3.40.50.2000">
    <property type="entry name" value="Glycogen Phosphorylase B"/>
    <property type="match status" value="1"/>
</dbReference>
<keyword evidence="4" id="KW-1185">Reference proteome</keyword>
<feature type="binding site" evidence="2">
    <location>
        <position position="249"/>
    </location>
    <ligand>
        <name>substrate</name>
    </ligand>
</feature>
<keyword evidence="3" id="KW-0378">Hydrolase</keyword>
<reference evidence="3 4" key="1">
    <citation type="submission" date="2020-02" db="EMBL/GenBank/DDBJ databases">
        <title>Draft genome sequence of two Spirosoma agri KCTC 52727 and Spirosoma terrae KCTC 52035.</title>
        <authorList>
            <person name="Rojas J."/>
            <person name="Ambika Manirajan B."/>
            <person name="Suarez C."/>
            <person name="Ratering S."/>
            <person name="Schnell S."/>
        </authorList>
    </citation>
    <scope>NUCLEOTIDE SEQUENCE [LARGE SCALE GENOMIC DNA]</scope>
    <source>
        <strain evidence="3 4">KCTC 52035</strain>
    </source>
</reference>
<dbReference type="EMBL" id="JAAFZH010000002">
    <property type="protein sequence ID" value="NDU94268.1"/>
    <property type="molecule type" value="Genomic_DNA"/>
</dbReference>
<dbReference type="GO" id="GO:0016787">
    <property type="term" value="F:hydrolase activity"/>
    <property type="evidence" value="ECO:0007669"/>
    <property type="project" value="UniProtKB-KW"/>
</dbReference>
<gene>
    <name evidence="3" type="primary">pseG</name>
    <name evidence="3" type="ORF">GK108_05235</name>
</gene>
<feature type="binding site" evidence="2">
    <location>
        <position position="147"/>
    </location>
    <ligand>
        <name>substrate</name>
    </ligand>
</feature>
<evidence type="ECO:0000256" key="1">
    <source>
        <dbReference type="PIRSR" id="PIRSR620023-1"/>
    </source>
</evidence>
<organism evidence="3 4">
    <name type="scientific">Spirosoma terrae</name>
    <dbReference type="NCBI Taxonomy" id="1968276"/>
    <lineage>
        <taxon>Bacteria</taxon>
        <taxon>Pseudomonadati</taxon>
        <taxon>Bacteroidota</taxon>
        <taxon>Cytophagia</taxon>
        <taxon>Cytophagales</taxon>
        <taxon>Cytophagaceae</taxon>
        <taxon>Spirosoma</taxon>
    </lineage>
</organism>
<dbReference type="Proteomes" id="UP000474175">
    <property type="component" value="Unassembled WGS sequence"/>
</dbReference>
<dbReference type="AlphaFoldDB" id="A0A6L9L7G1"/>
<protein>
    <submittedName>
        <fullName evidence="3">UDP-2,4-diacetamido-2,4, 6-trideoxy-beta-L-altropyranose hydrolase</fullName>
        <ecNumber evidence="3">3.6.1.57</ecNumber>
    </submittedName>
</protein>
<evidence type="ECO:0000313" key="3">
    <source>
        <dbReference type="EMBL" id="NDU94268.1"/>
    </source>
</evidence>